<dbReference type="GO" id="GO:0016020">
    <property type="term" value="C:membrane"/>
    <property type="evidence" value="ECO:0007669"/>
    <property type="project" value="UniProtKB-SubCell"/>
</dbReference>
<keyword evidence="4 5" id="KW-0472">Membrane</keyword>
<dbReference type="Proteomes" id="UP000664521">
    <property type="component" value="Unassembled WGS sequence"/>
</dbReference>
<dbReference type="PANTHER" id="PTHR31465:SF15">
    <property type="entry name" value="LIPID TRANSPORTER ATNI-RELATED"/>
    <property type="match status" value="1"/>
</dbReference>
<proteinExistence type="predicted"/>
<evidence type="ECO:0000256" key="3">
    <source>
        <dbReference type="ARBA" id="ARBA00022989"/>
    </source>
</evidence>
<dbReference type="Pfam" id="PF04479">
    <property type="entry name" value="RTA1"/>
    <property type="match status" value="1"/>
</dbReference>
<feature type="transmembrane region" description="Helical" evidence="5">
    <location>
        <begin position="21"/>
        <end position="41"/>
    </location>
</feature>
<evidence type="ECO:0000256" key="2">
    <source>
        <dbReference type="ARBA" id="ARBA00022692"/>
    </source>
</evidence>
<dbReference type="PANTHER" id="PTHR31465">
    <property type="entry name" value="PROTEIN RTA1-RELATED"/>
    <property type="match status" value="1"/>
</dbReference>
<dbReference type="EMBL" id="CAJPDS010000027">
    <property type="protein sequence ID" value="CAF9921246.1"/>
    <property type="molecule type" value="Genomic_DNA"/>
</dbReference>
<dbReference type="OrthoDB" id="5384040at2759"/>
<protein>
    <submittedName>
        <fullName evidence="6">Uncharacterized protein</fullName>
    </submittedName>
</protein>
<keyword evidence="7" id="KW-1185">Reference proteome</keyword>
<feature type="transmembrane region" description="Helical" evidence="5">
    <location>
        <begin position="61"/>
        <end position="83"/>
    </location>
</feature>
<keyword evidence="3 5" id="KW-1133">Transmembrane helix</keyword>
<keyword evidence="2 5" id="KW-0812">Transmembrane</keyword>
<evidence type="ECO:0000313" key="7">
    <source>
        <dbReference type="Proteomes" id="UP000664521"/>
    </source>
</evidence>
<comment type="subcellular location">
    <subcellularLocation>
        <location evidence="1">Membrane</location>
        <topology evidence="1">Multi-pass membrane protein</topology>
    </subcellularLocation>
</comment>
<feature type="transmembrane region" description="Helical" evidence="5">
    <location>
        <begin position="104"/>
        <end position="125"/>
    </location>
</feature>
<reference evidence="6" key="1">
    <citation type="submission" date="2021-03" db="EMBL/GenBank/DDBJ databases">
        <authorList>
            <person name="Tagirdzhanova G."/>
        </authorList>
    </citation>
    <scope>NUCLEOTIDE SEQUENCE</scope>
</reference>
<dbReference type="InterPro" id="IPR007568">
    <property type="entry name" value="RTA1"/>
</dbReference>
<evidence type="ECO:0000256" key="4">
    <source>
        <dbReference type="ARBA" id="ARBA00023136"/>
    </source>
</evidence>
<evidence type="ECO:0000256" key="5">
    <source>
        <dbReference type="SAM" id="Phobius"/>
    </source>
</evidence>
<dbReference type="AlphaFoldDB" id="A0A8H3FHY8"/>
<evidence type="ECO:0000313" key="6">
    <source>
        <dbReference type="EMBL" id="CAF9921246.1"/>
    </source>
</evidence>
<gene>
    <name evidence="6" type="ORF">HETSPECPRED_004473</name>
</gene>
<accession>A0A8H3FHY8</accession>
<feature type="transmembrane region" description="Helical" evidence="5">
    <location>
        <begin position="145"/>
        <end position="165"/>
    </location>
</feature>
<comment type="caution">
    <text evidence="6">The sequence shown here is derived from an EMBL/GenBank/DDBJ whole genome shotgun (WGS) entry which is preliminary data.</text>
</comment>
<sequence length="211" mass="23772">MLLARMVYYYIPSHSLFRIQASTFALTFVSLDFVSFVIQLVGGSMAPPGAPHDEVMRGIHVYMGGIGMQEAFIVFFVVLVVQFHTRMLQLERNGTLKNLGREPAWRSLLYTMYASLVLITIRIIFRLTEFSAGEDPSNPLPFHEIYFYAFEAVPMFVALTIMSVAHPGKVLKGPASDMPQNVIIRKMKCCGRRSKAGDDEMGKPILLEDSR</sequence>
<organism evidence="6 7">
    <name type="scientific">Heterodermia speciosa</name>
    <dbReference type="NCBI Taxonomy" id="116794"/>
    <lineage>
        <taxon>Eukaryota</taxon>
        <taxon>Fungi</taxon>
        <taxon>Dikarya</taxon>
        <taxon>Ascomycota</taxon>
        <taxon>Pezizomycotina</taxon>
        <taxon>Lecanoromycetes</taxon>
        <taxon>OSLEUM clade</taxon>
        <taxon>Lecanoromycetidae</taxon>
        <taxon>Caliciales</taxon>
        <taxon>Physciaceae</taxon>
        <taxon>Heterodermia</taxon>
    </lineage>
</organism>
<name>A0A8H3FHY8_9LECA</name>
<evidence type="ECO:0000256" key="1">
    <source>
        <dbReference type="ARBA" id="ARBA00004141"/>
    </source>
</evidence>